<keyword evidence="1" id="KW-0285">Flavoprotein</keyword>
<dbReference type="Pfam" id="PF00296">
    <property type="entry name" value="Bac_luciferase"/>
    <property type="match status" value="1"/>
</dbReference>
<dbReference type="EMBL" id="PKUR01000001">
    <property type="protein sequence ID" value="PLW88065.1"/>
    <property type="molecule type" value="Genomic_DNA"/>
</dbReference>
<dbReference type="InterPro" id="IPR011251">
    <property type="entry name" value="Luciferase-like_dom"/>
</dbReference>
<dbReference type="KEGG" id="hja:BST95_19305"/>
<evidence type="ECO:0000256" key="2">
    <source>
        <dbReference type="ARBA" id="ARBA00022643"/>
    </source>
</evidence>
<dbReference type="Gene3D" id="3.20.20.30">
    <property type="entry name" value="Luciferase-like domain"/>
    <property type="match status" value="1"/>
</dbReference>
<sequence>MKFVLSTSFSSVSHLTSLAPVADTHGWHAMSFSDHVVNPETINTPYPYTEDGSRRWAPFTDWPDPWVMIGALAAITENLRFTNNVFVLPMRNPYLVAKAISTAAIISNNRITPAFGVGWSRDEFELMGQDFTTRGKRADEMIEIMRLLWSGEMVSYEGQHYQFAPMEMNPAPTERIPLWIGGISNPAMKRAARLGDGWVTDLQSSEDIIESIAKIQQWRSEFGRGNEAFEVMATPNDAWDADGYRRLEDAGVTHIMTMPWPFYHGNSEALEHKVDSIKRFADDVISQFS</sequence>
<dbReference type="PANTHER" id="PTHR42847:SF4">
    <property type="entry name" value="ALKANESULFONATE MONOOXYGENASE-RELATED"/>
    <property type="match status" value="1"/>
</dbReference>
<proteinExistence type="predicted"/>
<dbReference type="AlphaFoldDB" id="A0AAP8SPV1"/>
<evidence type="ECO:0000259" key="5">
    <source>
        <dbReference type="Pfam" id="PF00296"/>
    </source>
</evidence>
<evidence type="ECO:0000313" key="6">
    <source>
        <dbReference type="EMBL" id="PLW88065.1"/>
    </source>
</evidence>
<dbReference type="GO" id="GO:0046306">
    <property type="term" value="P:alkanesulfonate catabolic process"/>
    <property type="evidence" value="ECO:0007669"/>
    <property type="project" value="TreeGrafter"/>
</dbReference>
<protein>
    <submittedName>
        <fullName evidence="6">TIGR03619 family F420-dependent LLM class oxidoreductase</fullName>
    </submittedName>
</protein>
<name>A0AAP8SPV1_9GAMM</name>
<accession>A0AAP8SPV1</accession>
<evidence type="ECO:0000256" key="4">
    <source>
        <dbReference type="ARBA" id="ARBA00023033"/>
    </source>
</evidence>
<dbReference type="GO" id="GO:0008726">
    <property type="term" value="F:alkanesulfonate monooxygenase activity"/>
    <property type="evidence" value="ECO:0007669"/>
    <property type="project" value="TreeGrafter"/>
</dbReference>
<keyword evidence="4" id="KW-0503">Monooxygenase</keyword>
<reference evidence="6 7" key="1">
    <citation type="submission" date="2018-01" db="EMBL/GenBank/DDBJ databases">
        <title>The draft genome sequence of Halioglobus japonicus S1-36.</title>
        <authorList>
            <person name="Du Z.-J."/>
            <person name="Shi M.-J."/>
        </authorList>
    </citation>
    <scope>NUCLEOTIDE SEQUENCE [LARGE SCALE GENOMIC DNA]</scope>
    <source>
        <strain evidence="6 7">S1-36</strain>
    </source>
</reference>
<dbReference type="InterPro" id="IPR019921">
    <property type="entry name" value="Lucif-like_OxRdtase_Rv2161c"/>
</dbReference>
<keyword evidence="2" id="KW-0288">FMN</keyword>
<feature type="domain" description="Luciferase-like" evidence="5">
    <location>
        <begin position="12"/>
        <end position="269"/>
    </location>
</feature>
<comment type="caution">
    <text evidence="6">The sequence shown here is derived from an EMBL/GenBank/DDBJ whole genome shotgun (WGS) entry which is preliminary data.</text>
</comment>
<dbReference type="Proteomes" id="UP000235162">
    <property type="component" value="Unassembled WGS sequence"/>
</dbReference>
<dbReference type="SUPFAM" id="SSF51679">
    <property type="entry name" value="Bacterial luciferase-like"/>
    <property type="match status" value="1"/>
</dbReference>
<evidence type="ECO:0000256" key="1">
    <source>
        <dbReference type="ARBA" id="ARBA00022630"/>
    </source>
</evidence>
<organism evidence="6 7">
    <name type="scientific">Halioglobus japonicus</name>
    <dbReference type="NCBI Taxonomy" id="930805"/>
    <lineage>
        <taxon>Bacteria</taxon>
        <taxon>Pseudomonadati</taxon>
        <taxon>Pseudomonadota</taxon>
        <taxon>Gammaproteobacteria</taxon>
        <taxon>Cellvibrionales</taxon>
        <taxon>Halieaceae</taxon>
        <taxon>Halioglobus</taxon>
    </lineage>
</organism>
<dbReference type="InterPro" id="IPR036661">
    <property type="entry name" value="Luciferase-like_sf"/>
</dbReference>
<dbReference type="PANTHER" id="PTHR42847">
    <property type="entry name" value="ALKANESULFONATE MONOOXYGENASE"/>
    <property type="match status" value="1"/>
</dbReference>
<dbReference type="NCBIfam" id="TIGR03619">
    <property type="entry name" value="F420_Rv2161c"/>
    <property type="match status" value="1"/>
</dbReference>
<dbReference type="RefSeq" id="WP_066059044.1">
    <property type="nucleotide sequence ID" value="NZ_BMYL01000005.1"/>
</dbReference>
<gene>
    <name evidence="6" type="ORF">C0029_05760</name>
</gene>
<keyword evidence="7" id="KW-1185">Reference proteome</keyword>
<keyword evidence="3" id="KW-0560">Oxidoreductase</keyword>
<evidence type="ECO:0000313" key="7">
    <source>
        <dbReference type="Proteomes" id="UP000235162"/>
    </source>
</evidence>
<dbReference type="InterPro" id="IPR050172">
    <property type="entry name" value="SsuD_RutA_monooxygenase"/>
</dbReference>
<evidence type="ECO:0000256" key="3">
    <source>
        <dbReference type="ARBA" id="ARBA00023002"/>
    </source>
</evidence>